<dbReference type="Pfam" id="PF05547">
    <property type="entry name" value="Peptidase_M6"/>
    <property type="match status" value="1"/>
</dbReference>
<evidence type="ECO:0000259" key="3">
    <source>
        <dbReference type="Pfam" id="PF22888"/>
    </source>
</evidence>
<evidence type="ECO:0000313" key="4">
    <source>
        <dbReference type="EMBL" id="ODG93271.1"/>
    </source>
</evidence>
<comment type="caution">
    <text evidence="4">The sequence shown here is derived from an EMBL/GenBank/DDBJ whole genome shotgun (WGS) entry which is preliminary data.</text>
</comment>
<evidence type="ECO:0000259" key="2">
    <source>
        <dbReference type="Pfam" id="PF05547"/>
    </source>
</evidence>
<dbReference type="SUPFAM" id="SSF55486">
    <property type="entry name" value="Metalloproteases ('zincins'), catalytic domain"/>
    <property type="match status" value="1"/>
</dbReference>
<evidence type="ECO:0008006" key="6">
    <source>
        <dbReference type="Google" id="ProtNLM"/>
    </source>
</evidence>
<organism evidence="4 5">
    <name type="scientific">Gottfriedia luciferensis</name>
    <dbReference type="NCBI Taxonomy" id="178774"/>
    <lineage>
        <taxon>Bacteria</taxon>
        <taxon>Bacillati</taxon>
        <taxon>Bacillota</taxon>
        <taxon>Bacilli</taxon>
        <taxon>Bacillales</taxon>
        <taxon>Bacillaceae</taxon>
        <taxon>Gottfriedia</taxon>
    </lineage>
</organism>
<dbReference type="RefSeq" id="WP_069032348.1">
    <property type="nucleotide sequence ID" value="NZ_MDKC01000002.1"/>
</dbReference>
<dbReference type="InterPro" id="IPR008757">
    <property type="entry name" value="Peptidase_M6-like_domain"/>
</dbReference>
<evidence type="ECO:0000313" key="5">
    <source>
        <dbReference type="Proteomes" id="UP000094580"/>
    </source>
</evidence>
<evidence type="ECO:0000256" key="1">
    <source>
        <dbReference type="SAM" id="SignalP"/>
    </source>
</evidence>
<dbReference type="InterPro" id="IPR013783">
    <property type="entry name" value="Ig-like_fold"/>
</dbReference>
<gene>
    <name evidence="4" type="ORF">BED47_03000</name>
</gene>
<protein>
    <recommendedName>
        <fullName evidence="6">M6 family metalloprotease domain-containing protein</fullName>
    </recommendedName>
</protein>
<dbReference type="EMBL" id="MDKC01000002">
    <property type="protein sequence ID" value="ODG93271.1"/>
    <property type="molecule type" value="Genomic_DNA"/>
</dbReference>
<keyword evidence="5" id="KW-1185">Reference proteome</keyword>
<feature type="domain" description="Peptidase M6-like" evidence="2">
    <location>
        <begin position="281"/>
        <end position="334"/>
    </location>
</feature>
<dbReference type="Pfam" id="PF22888">
    <property type="entry name" value="FIMAH"/>
    <property type="match status" value="1"/>
</dbReference>
<sequence>MKRRFKIAVLSTTFLISMYSTAAFAAEPGLDKMPGPVDPQSWVNPEDMTWNDYKPVPGINWSTDKSIQPETNLKGALILVDFPGQDFILTLPKGKDLIGNPQVDAVPREKLGEFWTNYLNVPSELNHYQTIDGFWKENSYGKWGVTLDSYGPYRLDKYEFQYGLDSFNSGFLPSNYKTGNLFQDGINAATADIVASGKNYDFAFIVHAGYDESTVWQELGEMKFMNQNSVPAAFGPPNLTGFENMPTWAKTRYVPWTSWFAAKSIWSAASSATLNGKSIRVSIQGESDGMSTFAHEFGHLKGLGDNYNNAALDPRTYAGYWETMSRGSFNGPGGTHTRWMIPATLGSSLPAPHTLRNKMKQGFLSNDEVLQLNRDELKVSGPAFADIIAREVPIGSKFGRNGLHGINISMTDLTPSNYLSGDWRNDMIGNVNNAKYNNYTLEVVDRVGADSFAADSGVLISKTKNAETAPFIWPIDSHPEDIALKDFTKPDGTTVSVTKGDPRQTLDSLFHAGNGASLVNGKFDGSIGKDDVVSEYIDPYNHLQFYILGKYKGNDGVLHYQVAVRNTEGSGTYKRGVNVSAGTIQPAIAGKVAVYHFNVTNTGEAKDLIRVNASAGEDWTVQLDNNIVAVEPGKSVDVPVYVKIPKGMTAPANINFTATSETDTNQSATDSNLLLSDLNAAGVSSLIDSFDNVGAFKAGSAQALKAHLRSVEQFEKKGSADKVVKHINDFKGFLDNENASKKVSAKAYNSLKAYADGMIEVWK</sequence>
<dbReference type="InterPro" id="IPR054470">
    <property type="entry name" value="FIMAH_dom"/>
</dbReference>
<keyword evidence="1" id="KW-0732">Signal</keyword>
<feature type="domain" description="FIMAH" evidence="3">
    <location>
        <begin position="681"/>
        <end position="760"/>
    </location>
</feature>
<feature type="chain" id="PRO_5045343141" description="M6 family metalloprotease domain-containing protein" evidence="1">
    <location>
        <begin position="26"/>
        <end position="763"/>
    </location>
</feature>
<accession>A0ABX2ZU26</accession>
<feature type="signal peptide" evidence="1">
    <location>
        <begin position="1"/>
        <end position="25"/>
    </location>
</feature>
<dbReference type="Gene3D" id="2.60.40.10">
    <property type="entry name" value="Immunoglobulins"/>
    <property type="match status" value="1"/>
</dbReference>
<reference evidence="4 5" key="1">
    <citation type="submission" date="2016-07" db="EMBL/GenBank/DDBJ databases">
        <authorList>
            <person name="Townsley L."/>
            <person name="Shank E.A."/>
        </authorList>
    </citation>
    <scope>NUCLEOTIDE SEQUENCE [LARGE SCALE GENOMIC DNA]</scope>
    <source>
        <strain evidence="4 5">CH01</strain>
    </source>
</reference>
<dbReference type="Proteomes" id="UP000094580">
    <property type="component" value="Unassembled WGS sequence"/>
</dbReference>
<name>A0ABX2ZU26_9BACI</name>
<proteinExistence type="predicted"/>